<accession>A0ABV3VEG0</accession>
<sequence length="423" mass="47970">MPTGPHVPSISYIRKALEQIPDAIRYDDPSTDERSSGADPAIAVWISDPDLQGHARDVTEEIPAERPSADTGSSQVMADEPTVAFEIPPQVTEATIRNAFGSELTKIQQLSQLQALDAYAWYTTFHQKRFQYGVHIPIEGILAFTLHAFADLNLPLERKVQLAFHAILRHELFHFNVDCMTANWEMATGGTVFWAAKERHRSEHGYVALEEGLANAYMLRGFRYPSRTLANPGGAYPELKRFCKRQPEGYRDAEQYVKTRGPYARMDSFFDACCELSLRCRDVAEPAWRPPDELDPLLFYPAVVRVDWTRCPVVILDDHGLLDALGINVAFFRRITDIEETVKFSRSFKKLDRSIQKQWKVSVEKLASSTALSGLGFQPWKLDGADFYSVNVGGNYRAHLRYDRNQARWFAEAIGNHKEMGHG</sequence>
<name>A0ABV3VEG0_9MYCO</name>
<evidence type="ECO:0008006" key="3">
    <source>
        <dbReference type="Google" id="ProtNLM"/>
    </source>
</evidence>
<comment type="caution">
    <text evidence="1">The sequence shown here is derived from an EMBL/GenBank/DDBJ whole genome shotgun (WGS) entry which is preliminary data.</text>
</comment>
<dbReference type="InterPro" id="IPR035093">
    <property type="entry name" value="RelE/ParE_toxin_dom_sf"/>
</dbReference>
<reference evidence="1 2" key="1">
    <citation type="submission" date="2024-04" db="EMBL/GenBank/DDBJ databases">
        <title>Genomic Markers of Mycobacteria.</title>
        <authorList>
            <person name="Soliman M.S."/>
            <person name="Elkholy A."/>
            <person name="Soliman N.S."/>
            <person name="Abbas A."/>
            <person name="Khayrat S."/>
            <person name="Shawky S."/>
        </authorList>
    </citation>
    <scope>NUCLEOTIDE SEQUENCE [LARGE SCALE GENOMIC DNA]</scope>
    <source>
        <strain evidence="1 2">Egy-CU-AM5</strain>
    </source>
</reference>
<dbReference type="RefSeq" id="WP_368573334.1">
    <property type="nucleotide sequence ID" value="NZ_JBDLOU010000032.1"/>
</dbReference>
<protein>
    <recommendedName>
        <fullName evidence="3">Aminopeptidase</fullName>
    </recommendedName>
</protein>
<proteinExistence type="predicted"/>
<keyword evidence="2" id="KW-1185">Reference proteome</keyword>
<dbReference type="SUPFAM" id="SSF143011">
    <property type="entry name" value="RelE-like"/>
    <property type="match status" value="1"/>
</dbReference>
<evidence type="ECO:0000313" key="2">
    <source>
        <dbReference type="Proteomes" id="UP001558474"/>
    </source>
</evidence>
<dbReference type="EMBL" id="JBDLOU010000032">
    <property type="protein sequence ID" value="MEX3739807.1"/>
    <property type="molecule type" value="Genomic_DNA"/>
</dbReference>
<organism evidence="1 2">
    <name type="scientific">Mycolicibacterium porcinum</name>
    <dbReference type="NCBI Taxonomy" id="39693"/>
    <lineage>
        <taxon>Bacteria</taxon>
        <taxon>Bacillati</taxon>
        <taxon>Actinomycetota</taxon>
        <taxon>Actinomycetes</taxon>
        <taxon>Mycobacteriales</taxon>
        <taxon>Mycobacteriaceae</taxon>
        <taxon>Mycolicibacterium</taxon>
    </lineage>
</organism>
<gene>
    <name evidence="1" type="ORF">ABFW12_16390</name>
</gene>
<dbReference type="Proteomes" id="UP001558474">
    <property type="component" value="Unassembled WGS sequence"/>
</dbReference>
<evidence type="ECO:0000313" key="1">
    <source>
        <dbReference type="EMBL" id="MEX3739807.1"/>
    </source>
</evidence>